<dbReference type="InterPro" id="IPR013057">
    <property type="entry name" value="AA_transpt_TM"/>
</dbReference>
<dbReference type="EMBL" id="KK101968">
    <property type="protein sequence ID" value="KIY99064.1"/>
    <property type="molecule type" value="Genomic_DNA"/>
</dbReference>
<gene>
    <name evidence="8" type="ORF">MNEG_8897</name>
</gene>
<dbReference type="Proteomes" id="UP000054498">
    <property type="component" value="Unassembled WGS sequence"/>
</dbReference>
<dbReference type="PANTHER" id="PTHR22950:SF461">
    <property type="entry name" value="AMINO ACID TRANSPORTER TRANSMEMBRANE DOMAIN-CONTAINING PROTEIN"/>
    <property type="match status" value="1"/>
</dbReference>
<evidence type="ECO:0000313" key="8">
    <source>
        <dbReference type="EMBL" id="KIY99064.1"/>
    </source>
</evidence>
<evidence type="ECO:0000313" key="9">
    <source>
        <dbReference type="Proteomes" id="UP000054498"/>
    </source>
</evidence>
<evidence type="ECO:0000256" key="1">
    <source>
        <dbReference type="ARBA" id="ARBA00004141"/>
    </source>
</evidence>
<keyword evidence="3" id="KW-0813">Transport</keyword>
<keyword evidence="5 6" id="KW-0472">Membrane</keyword>
<dbReference type="OrthoDB" id="40134at2759"/>
<dbReference type="Pfam" id="PF01490">
    <property type="entry name" value="Aa_trans"/>
    <property type="match status" value="1"/>
</dbReference>
<feature type="transmembrane region" description="Helical" evidence="6">
    <location>
        <begin position="15"/>
        <end position="38"/>
    </location>
</feature>
<dbReference type="RefSeq" id="XP_013898084.1">
    <property type="nucleotide sequence ID" value="XM_014042630.1"/>
</dbReference>
<name>A0A0D2M6P7_9CHLO</name>
<keyword evidence="9" id="KW-1185">Reference proteome</keyword>
<dbReference type="GO" id="GO:0015179">
    <property type="term" value="F:L-amino acid transmembrane transporter activity"/>
    <property type="evidence" value="ECO:0007669"/>
    <property type="project" value="TreeGrafter"/>
</dbReference>
<feature type="domain" description="Amino acid transporter transmembrane" evidence="7">
    <location>
        <begin position="8"/>
        <end position="269"/>
    </location>
</feature>
<reference evidence="8 9" key="1">
    <citation type="journal article" date="2013" name="BMC Genomics">
        <title>Reconstruction of the lipid metabolism for the microalga Monoraphidium neglectum from its genome sequence reveals characteristics suitable for biofuel production.</title>
        <authorList>
            <person name="Bogen C."/>
            <person name="Al-Dilaimi A."/>
            <person name="Albersmeier A."/>
            <person name="Wichmann J."/>
            <person name="Grundmann M."/>
            <person name="Rupp O."/>
            <person name="Lauersen K.J."/>
            <person name="Blifernez-Klassen O."/>
            <person name="Kalinowski J."/>
            <person name="Goesmann A."/>
            <person name="Mussgnug J.H."/>
            <person name="Kruse O."/>
        </authorList>
    </citation>
    <scope>NUCLEOTIDE SEQUENCE [LARGE SCALE GENOMIC DNA]</scope>
    <source>
        <strain evidence="8 9">SAG 48.87</strain>
    </source>
</reference>
<comment type="subcellular location">
    <subcellularLocation>
        <location evidence="1">Membrane</location>
        <topology evidence="1">Multi-pass membrane protein</topology>
    </subcellularLocation>
</comment>
<evidence type="ECO:0000259" key="7">
    <source>
        <dbReference type="Pfam" id="PF01490"/>
    </source>
</evidence>
<proteinExistence type="predicted"/>
<keyword evidence="4 6" id="KW-1133">Transmembrane helix</keyword>
<dbReference type="KEGG" id="mng:MNEG_8897"/>
<accession>A0A0D2M6P7</accession>
<evidence type="ECO:0000256" key="5">
    <source>
        <dbReference type="ARBA" id="ARBA00023136"/>
    </source>
</evidence>
<evidence type="ECO:0000256" key="6">
    <source>
        <dbReference type="SAM" id="Phobius"/>
    </source>
</evidence>
<keyword evidence="2 6" id="KW-0812">Transmembrane</keyword>
<sequence>MSFTQIPQVRSLPRLSWFFALGTAAQLAAIGVVCYEMVAHPYPTPQRALVVWPVGLRAGGGGGVGLDDQLVAGFNIIFAYGGQFAFVELLTSMARPSGFPVAVTACTSIMSVLYFALGAFGYISCGSAASEILVFSFTQGRAARAAGAFVLLQALAQYLINANIWSHNLMVLLSRRTSRGKHHGGARPSDGAALSDVESAPLAAGPGAGPNPSSDGGAAAACSGDHPWGPWLVVTAFVVLYSYGISMTIPFFSTLVGIVSSSTYLLCAYT</sequence>
<dbReference type="AlphaFoldDB" id="A0A0D2M6P7"/>
<dbReference type="GeneID" id="25741772"/>
<evidence type="ECO:0000256" key="4">
    <source>
        <dbReference type="ARBA" id="ARBA00022989"/>
    </source>
</evidence>
<feature type="transmembrane region" description="Helical" evidence="6">
    <location>
        <begin position="70"/>
        <end position="90"/>
    </location>
</feature>
<keyword evidence="3" id="KW-0029">Amino-acid transport</keyword>
<protein>
    <submittedName>
        <fullName evidence="8">Amino acid transporter</fullName>
    </submittedName>
</protein>
<evidence type="ECO:0000256" key="3">
    <source>
        <dbReference type="ARBA" id="ARBA00022970"/>
    </source>
</evidence>
<dbReference type="PANTHER" id="PTHR22950">
    <property type="entry name" value="AMINO ACID TRANSPORTER"/>
    <property type="match status" value="1"/>
</dbReference>
<organism evidence="8 9">
    <name type="scientific">Monoraphidium neglectum</name>
    <dbReference type="NCBI Taxonomy" id="145388"/>
    <lineage>
        <taxon>Eukaryota</taxon>
        <taxon>Viridiplantae</taxon>
        <taxon>Chlorophyta</taxon>
        <taxon>core chlorophytes</taxon>
        <taxon>Chlorophyceae</taxon>
        <taxon>CS clade</taxon>
        <taxon>Sphaeropleales</taxon>
        <taxon>Selenastraceae</taxon>
        <taxon>Monoraphidium</taxon>
    </lineage>
</organism>
<dbReference type="GO" id="GO:0016020">
    <property type="term" value="C:membrane"/>
    <property type="evidence" value="ECO:0007669"/>
    <property type="project" value="UniProtKB-SubCell"/>
</dbReference>
<evidence type="ECO:0000256" key="2">
    <source>
        <dbReference type="ARBA" id="ARBA00022692"/>
    </source>
</evidence>
<feature type="transmembrane region" description="Helical" evidence="6">
    <location>
        <begin position="143"/>
        <end position="166"/>
    </location>
</feature>